<evidence type="ECO:0000313" key="2">
    <source>
        <dbReference type="EMBL" id="KAF7832127.1"/>
    </source>
</evidence>
<proteinExistence type="predicted"/>
<sequence length="108" mass="13042">MATITHRNRRITVHRRTAVLSTVVSSFRPLSHRREESIEEAQRSIHQEVIHDIVDWILLNYVLFFFLPFRFSFVGGETGDRFDFRFLRRLLHMWLQVFGFRYGAIRDC</sequence>
<dbReference type="EMBL" id="JAAIUW010000005">
    <property type="protein sequence ID" value="KAF7832127.1"/>
    <property type="molecule type" value="Genomic_DNA"/>
</dbReference>
<dbReference type="AlphaFoldDB" id="A0A835C839"/>
<keyword evidence="1" id="KW-0812">Transmembrane</keyword>
<keyword evidence="1" id="KW-1133">Transmembrane helix</keyword>
<reference evidence="2" key="1">
    <citation type="submission" date="2020-09" db="EMBL/GenBank/DDBJ databases">
        <title>Genome-Enabled Discovery of Anthraquinone Biosynthesis in Senna tora.</title>
        <authorList>
            <person name="Kang S.-H."/>
            <person name="Pandey R.P."/>
            <person name="Lee C.-M."/>
            <person name="Sim J.-S."/>
            <person name="Jeong J.-T."/>
            <person name="Choi B.-S."/>
            <person name="Jung M."/>
            <person name="Ginzburg D."/>
            <person name="Zhao K."/>
            <person name="Won S.Y."/>
            <person name="Oh T.-J."/>
            <person name="Yu Y."/>
            <person name="Kim N.-H."/>
            <person name="Lee O.R."/>
            <person name="Lee T.-H."/>
            <person name="Bashyal P."/>
            <person name="Kim T.-S."/>
            <person name="Lee W.-H."/>
            <person name="Kawkins C."/>
            <person name="Kim C.-K."/>
            <person name="Kim J.S."/>
            <person name="Ahn B.O."/>
            <person name="Rhee S.Y."/>
            <person name="Sohng J.K."/>
        </authorList>
    </citation>
    <scope>NUCLEOTIDE SEQUENCE</scope>
    <source>
        <tissue evidence="2">Leaf</tissue>
    </source>
</reference>
<comment type="caution">
    <text evidence="2">The sequence shown here is derived from an EMBL/GenBank/DDBJ whole genome shotgun (WGS) entry which is preliminary data.</text>
</comment>
<evidence type="ECO:0000313" key="3">
    <source>
        <dbReference type="Proteomes" id="UP000634136"/>
    </source>
</evidence>
<keyword evidence="3" id="KW-1185">Reference proteome</keyword>
<name>A0A835C839_9FABA</name>
<dbReference type="Proteomes" id="UP000634136">
    <property type="component" value="Unassembled WGS sequence"/>
</dbReference>
<gene>
    <name evidence="2" type="ORF">G2W53_014460</name>
</gene>
<protein>
    <submittedName>
        <fullName evidence="2">Uncharacterized protein</fullName>
    </submittedName>
</protein>
<evidence type="ECO:0000256" key="1">
    <source>
        <dbReference type="SAM" id="Phobius"/>
    </source>
</evidence>
<organism evidence="2 3">
    <name type="scientific">Senna tora</name>
    <dbReference type="NCBI Taxonomy" id="362788"/>
    <lineage>
        <taxon>Eukaryota</taxon>
        <taxon>Viridiplantae</taxon>
        <taxon>Streptophyta</taxon>
        <taxon>Embryophyta</taxon>
        <taxon>Tracheophyta</taxon>
        <taxon>Spermatophyta</taxon>
        <taxon>Magnoliopsida</taxon>
        <taxon>eudicotyledons</taxon>
        <taxon>Gunneridae</taxon>
        <taxon>Pentapetalae</taxon>
        <taxon>rosids</taxon>
        <taxon>fabids</taxon>
        <taxon>Fabales</taxon>
        <taxon>Fabaceae</taxon>
        <taxon>Caesalpinioideae</taxon>
        <taxon>Cassia clade</taxon>
        <taxon>Senna</taxon>
    </lineage>
</organism>
<accession>A0A835C839</accession>
<feature type="transmembrane region" description="Helical" evidence="1">
    <location>
        <begin position="53"/>
        <end position="74"/>
    </location>
</feature>
<keyword evidence="1" id="KW-0472">Membrane</keyword>